<dbReference type="PANTHER" id="PTHR11246">
    <property type="entry name" value="PRE-MRNA SPLICING FACTOR"/>
    <property type="match status" value="1"/>
</dbReference>
<evidence type="ECO:0000256" key="2">
    <source>
        <dbReference type="ARBA" id="ARBA00022737"/>
    </source>
</evidence>
<dbReference type="EMBL" id="JAEUBE010000158">
    <property type="protein sequence ID" value="KAH3668701.1"/>
    <property type="molecule type" value="Genomic_DNA"/>
</dbReference>
<protein>
    <recommendedName>
        <fullName evidence="5">PRP1 splicing factor N-terminal domain-containing protein</fullName>
    </recommendedName>
</protein>
<dbReference type="AlphaFoldDB" id="A0A9P8T7B9"/>
<comment type="subcellular location">
    <subcellularLocation>
        <location evidence="1">Nucleus</location>
    </subcellularLocation>
</comment>
<proteinExistence type="predicted"/>
<dbReference type="GO" id="GO:0071013">
    <property type="term" value="C:catalytic step 2 spliceosome"/>
    <property type="evidence" value="ECO:0007669"/>
    <property type="project" value="TreeGrafter"/>
</dbReference>
<evidence type="ECO:0000259" key="5">
    <source>
        <dbReference type="Pfam" id="PF06424"/>
    </source>
</evidence>
<comment type="caution">
    <text evidence="6">The sequence shown here is derived from an EMBL/GenBank/DDBJ whole genome shotgun (WGS) entry which is preliminary data.</text>
</comment>
<name>A0A9P8T7B9_9ASCO</name>
<sequence>MERRSFLDQEPPPGYIAGLGRGATGFTTQADLGTVRRLPAGSFASDDDKDDGDQDRFLDADQDEAGVFGGLRDDDDDADQIYDAIEQKLQQKKARAAKRARSAVVDSDGRVQAQDISIGQSIQTIGEEFKDYKQQLAEVSTDEWLNLPESGDFTKRNKRARKELQERQRFYRNSDLVSVSGPAGTANVTNEDDDVDLTGVSVAKEKVLAGQLMNVQEQSAVVSVDADEYLASLAQSGDRIATEIGDYAKTRALFAKMREANPRRPDTWIASARLEFEAKRFRRARELIQEGCERCPKSEEAWLVNIEMNKQDVGVCKVIVAQAVRFNARSLRLWLCAASLETDSVSKKRIVKKALEFLPACAELWLEVVKYEPDTAMAVRMLQKAVELVPESVSLWLKYAELGKTRQVLEQALTKVAPGDAHVIWVELAKFEEIHTENEVKVTRLVERCFASTALDREKWLGIALECEQKNLPLVARAIVFNSMSLGVPETDKLEFWRADALERSPELAKSMFMYITANYPDDTASWMDFIRLEKQLKDYEQLYVVYEMATRAIPTNKLFYLMYAKDKWKLDGDVQKARDVINEGLEAIPDCEDLWFALIRLQDTNEARNTYAKCRARLGKLSARVWYKSVTFERQSNDPVAAKKLAETGLALFPKEQKLHLQLGQIMEEQNELAEAAEAYYKGTFACVQADLLWVHLARVHEKQGNLIKARSVLDQALIASPDSDLVYLERVLLEERANNRSQAERILAAALKRLGTSAVLWRQNILFAKKTHRKNLYGAALNATNDSPVVILAIARDMWVSGKIAKAKQFFDACYDQDPGYGDYYMEYYAFLRKHGTKAEIAELERRFVEHDPHSGERWCAVMKDVRATKTGVDLLRDAVVGREGV</sequence>
<dbReference type="Pfam" id="PF13428">
    <property type="entry name" value="TPR_14"/>
    <property type="match status" value="1"/>
</dbReference>
<dbReference type="Pfam" id="PF06424">
    <property type="entry name" value="PRP1_N"/>
    <property type="match status" value="1"/>
</dbReference>
<organism evidence="6 7">
    <name type="scientific">Ogataea philodendri</name>
    <dbReference type="NCBI Taxonomy" id="1378263"/>
    <lineage>
        <taxon>Eukaryota</taxon>
        <taxon>Fungi</taxon>
        <taxon>Dikarya</taxon>
        <taxon>Ascomycota</taxon>
        <taxon>Saccharomycotina</taxon>
        <taxon>Pichiomycetes</taxon>
        <taxon>Pichiales</taxon>
        <taxon>Pichiaceae</taxon>
        <taxon>Ogataea</taxon>
    </lineage>
</organism>
<dbReference type="GO" id="GO:0046540">
    <property type="term" value="C:U4/U6 x U5 tri-snRNP complex"/>
    <property type="evidence" value="ECO:0007669"/>
    <property type="project" value="TreeGrafter"/>
</dbReference>
<evidence type="ECO:0000256" key="4">
    <source>
        <dbReference type="SAM" id="MobiDB-lite"/>
    </source>
</evidence>
<dbReference type="Gene3D" id="1.25.40.10">
    <property type="entry name" value="Tetratricopeptide repeat domain"/>
    <property type="match status" value="3"/>
</dbReference>
<dbReference type="InterPro" id="IPR003107">
    <property type="entry name" value="HAT"/>
</dbReference>
<dbReference type="SUPFAM" id="SSF48452">
    <property type="entry name" value="TPR-like"/>
    <property type="match status" value="4"/>
</dbReference>
<keyword evidence="7" id="KW-1185">Reference proteome</keyword>
<dbReference type="OrthoDB" id="440128at2759"/>
<dbReference type="GeneID" id="70234422"/>
<accession>A0A9P8T7B9</accession>
<reference evidence="6" key="2">
    <citation type="submission" date="2021-01" db="EMBL/GenBank/DDBJ databases">
        <authorList>
            <person name="Schikora-Tamarit M.A."/>
        </authorList>
    </citation>
    <scope>NUCLEOTIDE SEQUENCE</scope>
    <source>
        <strain evidence="6">CBS6075</strain>
    </source>
</reference>
<feature type="domain" description="PRP1 splicing factor N-terminal" evidence="5">
    <location>
        <begin position="11"/>
        <end position="156"/>
    </location>
</feature>
<evidence type="ECO:0000313" key="6">
    <source>
        <dbReference type="EMBL" id="KAH3668701.1"/>
    </source>
</evidence>
<dbReference type="InterPro" id="IPR011990">
    <property type="entry name" value="TPR-like_helical_dom_sf"/>
</dbReference>
<evidence type="ECO:0000256" key="3">
    <source>
        <dbReference type="ARBA" id="ARBA00023242"/>
    </source>
</evidence>
<evidence type="ECO:0000256" key="1">
    <source>
        <dbReference type="ARBA" id="ARBA00004123"/>
    </source>
</evidence>
<dbReference type="Proteomes" id="UP000769157">
    <property type="component" value="Unassembled WGS sequence"/>
</dbReference>
<feature type="region of interest" description="Disordered" evidence="4">
    <location>
        <begin position="1"/>
        <end position="73"/>
    </location>
</feature>
<dbReference type="Pfam" id="PF23240">
    <property type="entry name" value="HAT_PRP39_N"/>
    <property type="match status" value="1"/>
</dbReference>
<gene>
    <name evidence="6" type="ORF">OGAPHI_002455</name>
</gene>
<keyword evidence="3" id="KW-0539">Nucleus</keyword>
<dbReference type="InterPro" id="IPR045075">
    <property type="entry name" value="Syf1-like"/>
</dbReference>
<dbReference type="InterPro" id="IPR010491">
    <property type="entry name" value="PRP1_N"/>
</dbReference>
<dbReference type="RefSeq" id="XP_046063115.1">
    <property type="nucleotide sequence ID" value="XM_046203327.1"/>
</dbReference>
<dbReference type="PANTHER" id="PTHR11246:SF1">
    <property type="entry name" value="PRE-MRNA-PROCESSING FACTOR 6"/>
    <property type="match status" value="1"/>
</dbReference>
<keyword evidence="2" id="KW-0677">Repeat</keyword>
<dbReference type="GO" id="GO:0000244">
    <property type="term" value="P:spliceosomal tri-snRNP complex assembly"/>
    <property type="evidence" value="ECO:0007669"/>
    <property type="project" value="TreeGrafter"/>
</dbReference>
<dbReference type="SMART" id="SM00386">
    <property type="entry name" value="HAT"/>
    <property type="match status" value="11"/>
</dbReference>
<reference evidence="6" key="1">
    <citation type="journal article" date="2021" name="Open Biol.">
        <title>Shared evolutionary footprints suggest mitochondrial oxidative damage underlies multiple complex I losses in fungi.</title>
        <authorList>
            <person name="Schikora-Tamarit M.A."/>
            <person name="Marcet-Houben M."/>
            <person name="Nosek J."/>
            <person name="Gabaldon T."/>
        </authorList>
    </citation>
    <scope>NUCLEOTIDE SEQUENCE</scope>
    <source>
        <strain evidence="6">CBS6075</strain>
    </source>
</reference>
<evidence type="ECO:0000313" key="7">
    <source>
        <dbReference type="Proteomes" id="UP000769157"/>
    </source>
</evidence>